<dbReference type="InterPro" id="IPR040919">
    <property type="entry name" value="Asparaginase_C"/>
</dbReference>
<dbReference type="SMART" id="SM00870">
    <property type="entry name" value="Asparaginase"/>
    <property type="match status" value="1"/>
</dbReference>
<dbReference type="RefSeq" id="WP_114561965.1">
    <property type="nucleotide sequence ID" value="NZ_CP031124.1"/>
</dbReference>
<evidence type="ECO:0000313" key="9">
    <source>
        <dbReference type="EMBL" id="AXF84695.1"/>
    </source>
</evidence>
<dbReference type="SFLD" id="SFLDS00057">
    <property type="entry name" value="Glutaminase/Asparaginase"/>
    <property type="match status" value="1"/>
</dbReference>
<dbReference type="InterPro" id="IPR027473">
    <property type="entry name" value="L-asparaginase_C"/>
</dbReference>
<dbReference type="AlphaFoldDB" id="A0A345D8K7"/>
<evidence type="ECO:0000256" key="6">
    <source>
        <dbReference type="PROSITE-ProRule" id="PRU10100"/>
    </source>
</evidence>
<reference evidence="10" key="1">
    <citation type="submission" date="2018-07" db="EMBL/GenBank/DDBJ databases">
        <authorList>
            <person name="Kim H."/>
        </authorList>
    </citation>
    <scope>NUCLEOTIDE SEQUENCE [LARGE SCALE GENOMIC DNA]</scope>
    <source>
        <strain evidence="10">F02</strain>
    </source>
</reference>
<dbReference type="InterPro" id="IPR027474">
    <property type="entry name" value="L-asparaginase_N"/>
</dbReference>
<dbReference type="Pfam" id="PF00710">
    <property type="entry name" value="Asparaginase"/>
    <property type="match status" value="1"/>
</dbReference>
<dbReference type="PROSITE" id="PS00144">
    <property type="entry name" value="ASN_GLN_ASE_1"/>
    <property type="match status" value="1"/>
</dbReference>
<dbReference type="Gene3D" id="3.40.50.1170">
    <property type="entry name" value="L-asparaginase, N-terminal domain"/>
    <property type="match status" value="1"/>
</dbReference>
<dbReference type="EC" id="3.5.1.1" evidence="9"/>
<evidence type="ECO:0000313" key="10">
    <source>
        <dbReference type="Proteomes" id="UP000252182"/>
    </source>
</evidence>
<dbReference type="PIRSF" id="PIRSF001220">
    <property type="entry name" value="L-ASNase_gatD"/>
    <property type="match status" value="1"/>
</dbReference>
<dbReference type="PIRSF" id="PIRSF500176">
    <property type="entry name" value="L_ASNase"/>
    <property type="match status" value="1"/>
</dbReference>
<dbReference type="CDD" id="cd08964">
    <property type="entry name" value="L-asparaginase_II"/>
    <property type="match status" value="1"/>
</dbReference>
<dbReference type="SUPFAM" id="SSF53774">
    <property type="entry name" value="Glutaminase/Asparaginase"/>
    <property type="match status" value="1"/>
</dbReference>
<dbReference type="InterPro" id="IPR027475">
    <property type="entry name" value="Asparaginase/glutaminase_AS2"/>
</dbReference>
<dbReference type="InterPro" id="IPR006034">
    <property type="entry name" value="Asparaginase/glutaminase-like"/>
</dbReference>
<dbReference type="PRINTS" id="PR00139">
    <property type="entry name" value="ASNGLNASE"/>
</dbReference>
<feature type="binding site" evidence="4">
    <location>
        <position position="55"/>
    </location>
    <ligand>
        <name>substrate</name>
    </ligand>
</feature>
<accession>A0A345D8K7</accession>
<proteinExistence type="inferred from homology"/>
<dbReference type="InterPro" id="IPR037152">
    <property type="entry name" value="L-asparaginase_N_sf"/>
</dbReference>
<evidence type="ECO:0000256" key="1">
    <source>
        <dbReference type="ARBA" id="ARBA00010518"/>
    </source>
</evidence>
<dbReference type="PROSITE" id="PS51732">
    <property type="entry name" value="ASN_GLN_ASE_3"/>
    <property type="match status" value="1"/>
</dbReference>
<evidence type="ECO:0000256" key="4">
    <source>
        <dbReference type="PIRSR" id="PIRSR001220-2"/>
    </source>
</evidence>
<evidence type="ECO:0000256" key="3">
    <source>
        <dbReference type="PIRSR" id="PIRSR001220-1"/>
    </source>
</evidence>
<dbReference type="InterPro" id="IPR004550">
    <property type="entry name" value="AsnASE_II"/>
</dbReference>
<dbReference type="PANTHER" id="PTHR11707">
    <property type="entry name" value="L-ASPARAGINASE"/>
    <property type="match status" value="1"/>
</dbReference>
<gene>
    <name evidence="9" type="primary">ansB_1</name>
    <name evidence="9" type="ORF">DTO96_100405</name>
</gene>
<keyword evidence="2 9" id="KW-0378">Hydrolase</keyword>
<evidence type="ECO:0000259" key="7">
    <source>
        <dbReference type="Pfam" id="PF00710"/>
    </source>
</evidence>
<evidence type="ECO:0000256" key="5">
    <source>
        <dbReference type="PROSITE-ProRule" id="PRU10099"/>
    </source>
</evidence>
<dbReference type="EMBL" id="CP031124">
    <property type="protein sequence ID" value="AXF84695.1"/>
    <property type="molecule type" value="Genomic_DNA"/>
</dbReference>
<feature type="binding site" evidence="4">
    <location>
        <begin position="88"/>
        <end position="89"/>
    </location>
    <ligand>
        <name>substrate</name>
    </ligand>
</feature>
<protein>
    <submittedName>
        <fullName evidence="9">L-asparaginase</fullName>
        <ecNumber evidence="9">3.5.1.1</ecNumber>
    </submittedName>
</protein>
<dbReference type="Gene3D" id="3.40.50.40">
    <property type="match status" value="1"/>
</dbReference>
<dbReference type="Pfam" id="PF17763">
    <property type="entry name" value="Asparaginase_C"/>
    <property type="match status" value="1"/>
</dbReference>
<feature type="domain" description="Asparaginase/glutaminase C-terminal" evidence="8">
    <location>
        <begin position="218"/>
        <end position="328"/>
    </location>
</feature>
<dbReference type="GO" id="GO:0004067">
    <property type="term" value="F:asparaginase activity"/>
    <property type="evidence" value="ECO:0007669"/>
    <property type="project" value="UniProtKB-UniRule"/>
</dbReference>
<dbReference type="PANTHER" id="PTHR11707:SF28">
    <property type="entry name" value="60 KDA LYSOPHOSPHOLIPASE"/>
    <property type="match status" value="1"/>
</dbReference>
<dbReference type="FunFam" id="3.40.50.1170:FF:000001">
    <property type="entry name" value="L-asparaginase 2"/>
    <property type="match status" value="1"/>
</dbReference>
<organism evidence="9 10">
    <name type="scientific">Ephemeroptericola cinctiostellae</name>
    <dbReference type="NCBI Taxonomy" id="2268024"/>
    <lineage>
        <taxon>Bacteria</taxon>
        <taxon>Pseudomonadati</taxon>
        <taxon>Pseudomonadota</taxon>
        <taxon>Betaproteobacteria</taxon>
        <taxon>Burkholderiales</taxon>
        <taxon>Burkholderiaceae</taxon>
        <taxon>Ephemeroptericola</taxon>
    </lineage>
</organism>
<dbReference type="KEGG" id="hyf:DTO96_100405"/>
<feature type="active site" description="O-isoaspartyl threonine intermediate" evidence="3">
    <location>
        <position position="12"/>
    </location>
</feature>
<comment type="similarity">
    <text evidence="1">Belongs to the asparaginase 1 family.</text>
</comment>
<sequence>MKKIHIIFTGGTIAMQTNDQGLLIPAVTGDELLKSIPALQHVGEISTQQFSNQPSAQMTPELMQSLRKEIVSIFSKNEIEGIVVVHGTDTMEETAFFLDASLSEAQLKNNPVILTGAMRSNDQASADGMANLLAATQVAADANSKGRGVMVVMNDEIHSARYVKKMDTSSLHTFCSPQYAALGQISHATSHAPVQYKHSAIRLTKTIDVPRETFEFPRVDVVQMYAGADAALLNASIEAGAQAVVIQAVGASSVNLALYEGIKQAISKGTAIIISSRSPLGECAPVYGYIGGGQTLKALGAAFSADLPAHKARLYAQLLLNNKKNTSESHLETIQHGFSTV</sequence>
<dbReference type="OrthoDB" id="9788068at2"/>
<dbReference type="InterPro" id="IPR036152">
    <property type="entry name" value="Asp/glu_Ase-like_sf"/>
</dbReference>
<dbReference type="Proteomes" id="UP000252182">
    <property type="component" value="Chromosome"/>
</dbReference>
<dbReference type="PROSITE" id="PS00917">
    <property type="entry name" value="ASN_GLN_ASE_2"/>
    <property type="match status" value="1"/>
</dbReference>
<evidence type="ECO:0000256" key="2">
    <source>
        <dbReference type="ARBA" id="ARBA00022801"/>
    </source>
</evidence>
<feature type="active site" evidence="6">
    <location>
        <position position="88"/>
    </location>
</feature>
<dbReference type="InterPro" id="IPR020827">
    <property type="entry name" value="Asparaginase/glutaminase_AS1"/>
</dbReference>
<feature type="active site" evidence="5">
    <location>
        <position position="12"/>
    </location>
</feature>
<feature type="domain" description="L-asparaginase N-terminal" evidence="7">
    <location>
        <begin position="3"/>
        <end position="188"/>
    </location>
</feature>
<dbReference type="GO" id="GO:0006528">
    <property type="term" value="P:asparagine metabolic process"/>
    <property type="evidence" value="ECO:0007669"/>
    <property type="project" value="InterPro"/>
</dbReference>
<evidence type="ECO:0000259" key="8">
    <source>
        <dbReference type="Pfam" id="PF17763"/>
    </source>
</evidence>
<name>A0A345D8K7_9BURK</name>
<keyword evidence="10" id="KW-1185">Reference proteome</keyword>